<dbReference type="EMBL" id="BROH01000012">
    <property type="protein sequence ID" value="GKY89480.1"/>
    <property type="molecule type" value="Genomic_DNA"/>
</dbReference>
<evidence type="ECO:0000256" key="1">
    <source>
        <dbReference type="SAM" id="Phobius"/>
    </source>
</evidence>
<organism evidence="2 3">
    <name type="scientific">Sinisalibacter aestuarii</name>
    <dbReference type="NCBI Taxonomy" id="2949426"/>
    <lineage>
        <taxon>Bacteria</taxon>
        <taxon>Pseudomonadati</taxon>
        <taxon>Pseudomonadota</taxon>
        <taxon>Alphaproteobacteria</taxon>
        <taxon>Rhodobacterales</taxon>
        <taxon>Roseobacteraceae</taxon>
        <taxon>Sinisalibacter</taxon>
    </lineage>
</organism>
<comment type="caution">
    <text evidence="2">The sequence shown here is derived from an EMBL/GenBank/DDBJ whole genome shotgun (WGS) entry which is preliminary data.</text>
</comment>
<keyword evidence="1" id="KW-0812">Transmembrane</keyword>
<reference evidence="2" key="1">
    <citation type="journal article" date="2023" name="Int. J. Syst. Evol. Microbiol.">
        <title>Sinisalibacter aestuarii sp. nov., isolated from estuarine sediment of the Arakawa River.</title>
        <authorList>
            <person name="Arafat S.T."/>
            <person name="Hirano S."/>
            <person name="Sato A."/>
            <person name="Takeuchi K."/>
            <person name="Yasuda T."/>
            <person name="Terahara T."/>
            <person name="Hamada M."/>
            <person name="Kobayashi T."/>
        </authorList>
    </citation>
    <scope>NUCLEOTIDE SEQUENCE</scope>
    <source>
        <strain evidence="2">B-399</strain>
    </source>
</reference>
<evidence type="ECO:0000313" key="3">
    <source>
        <dbReference type="Proteomes" id="UP001144205"/>
    </source>
</evidence>
<keyword evidence="3" id="KW-1185">Reference proteome</keyword>
<feature type="transmembrane region" description="Helical" evidence="1">
    <location>
        <begin position="46"/>
        <end position="69"/>
    </location>
</feature>
<dbReference type="Proteomes" id="UP001144205">
    <property type="component" value="Unassembled WGS sequence"/>
</dbReference>
<keyword evidence="1" id="KW-0472">Membrane</keyword>
<accession>A0ABQ5LWW9</accession>
<evidence type="ECO:0000313" key="2">
    <source>
        <dbReference type="EMBL" id="GKY89480.1"/>
    </source>
</evidence>
<evidence type="ECO:0008006" key="4">
    <source>
        <dbReference type="Google" id="ProtNLM"/>
    </source>
</evidence>
<dbReference type="RefSeq" id="WP_281843501.1">
    <property type="nucleotide sequence ID" value="NZ_BROH01000012.1"/>
</dbReference>
<protein>
    <recommendedName>
        <fullName evidence="4">PH domain-containing protein</fullName>
    </recommendedName>
</protein>
<name>A0ABQ5LWW9_9RHOB</name>
<gene>
    <name evidence="2" type="ORF">STA1M1_33490</name>
</gene>
<feature type="transmembrane region" description="Helical" evidence="1">
    <location>
        <begin position="81"/>
        <end position="99"/>
    </location>
</feature>
<proteinExistence type="predicted"/>
<keyword evidence="1" id="KW-1133">Transmembrane helix</keyword>
<sequence>MSATANEFEFGSRPSLGADGAGGPFVVSTESGYAIRAGAPRQGARAVLASGARFAGTFLLIAAAGLLIVPDGDASNGLVSMKLAALVMFAVTGILLLNVGAEGDYPELHVDTVAGQIQIGRRHLRGDFDPRVTLDFADVSSVYLLRSKDHSRPARLFLRIGGGDDAIEVASGREASLDHLRTMLVRDLAQAAAD</sequence>